<evidence type="ECO:0000313" key="1">
    <source>
        <dbReference type="EMBL" id="CAG2237238.1"/>
    </source>
</evidence>
<comment type="caution">
    <text evidence="1">The sequence shown here is derived from an EMBL/GenBank/DDBJ whole genome shotgun (WGS) entry which is preliminary data.</text>
</comment>
<evidence type="ECO:0000313" key="2">
    <source>
        <dbReference type="Proteomes" id="UP000683360"/>
    </source>
</evidence>
<accession>A0A8S3TTR0</accession>
<protein>
    <submittedName>
        <fullName evidence="1">Uncharacterized protein</fullName>
    </submittedName>
</protein>
<dbReference type="EMBL" id="CAJPWZ010002380">
    <property type="protein sequence ID" value="CAG2237238.1"/>
    <property type="molecule type" value="Genomic_DNA"/>
</dbReference>
<name>A0A8S3TTR0_MYTED</name>
<reference evidence="1" key="1">
    <citation type="submission" date="2021-03" db="EMBL/GenBank/DDBJ databases">
        <authorList>
            <person name="Bekaert M."/>
        </authorList>
    </citation>
    <scope>NUCLEOTIDE SEQUENCE</scope>
</reference>
<dbReference type="Proteomes" id="UP000683360">
    <property type="component" value="Unassembled WGS sequence"/>
</dbReference>
<gene>
    <name evidence="1" type="ORF">MEDL_49712</name>
</gene>
<organism evidence="1 2">
    <name type="scientific">Mytilus edulis</name>
    <name type="common">Blue mussel</name>
    <dbReference type="NCBI Taxonomy" id="6550"/>
    <lineage>
        <taxon>Eukaryota</taxon>
        <taxon>Metazoa</taxon>
        <taxon>Spiralia</taxon>
        <taxon>Lophotrochozoa</taxon>
        <taxon>Mollusca</taxon>
        <taxon>Bivalvia</taxon>
        <taxon>Autobranchia</taxon>
        <taxon>Pteriomorphia</taxon>
        <taxon>Mytilida</taxon>
        <taxon>Mytiloidea</taxon>
        <taxon>Mytilidae</taxon>
        <taxon>Mytilinae</taxon>
        <taxon>Mytilus</taxon>
    </lineage>
</organism>
<sequence>MVIQQRPNVDVYSEICMNETIIHPTNNVSFETEYESIYEDVIPETSNTENGPFETFSVLSVRIGSESCSSDENSLTIEKHRVKLYPEKKIKTAIVTTQKKYVKDIMTYQPLVLSQIINRENRKRNSTETSSSGYCTLSRQLEVGAGYHETRDVSVLSTRASQTSLATITNTGIALPTNASYEVKQCDEVENQIMPDDISIDEEERLLEEKVVELTKKLQDKIQRDERKRILHKRIAELEKSVNEKKISKVLKQNATLLVYQKLTELEELQRCASVHIMSLQLTCETNIVYERIYEDTKMKEFVNRHYHLIPPDYRFEYHDVLILYDSDNDHEEAEKFKLHLQNDFKLTNGCKVKAALYDGPEMETRTNRTFEHLEKVLRDVP</sequence>
<keyword evidence="2" id="KW-1185">Reference proteome</keyword>
<proteinExistence type="predicted"/>
<dbReference type="AlphaFoldDB" id="A0A8S3TTR0"/>